<name>A0ABQ9HL87_9NEOP</name>
<organism evidence="1 2">
    <name type="scientific">Dryococelus australis</name>
    <dbReference type="NCBI Taxonomy" id="614101"/>
    <lineage>
        <taxon>Eukaryota</taxon>
        <taxon>Metazoa</taxon>
        <taxon>Ecdysozoa</taxon>
        <taxon>Arthropoda</taxon>
        <taxon>Hexapoda</taxon>
        <taxon>Insecta</taxon>
        <taxon>Pterygota</taxon>
        <taxon>Neoptera</taxon>
        <taxon>Polyneoptera</taxon>
        <taxon>Phasmatodea</taxon>
        <taxon>Verophasmatodea</taxon>
        <taxon>Anareolatae</taxon>
        <taxon>Phasmatidae</taxon>
        <taxon>Eurycanthinae</taxon>
        <taxon>Dryococelus</taxon>
    </lineage>
</organism>
<sequence length="94" mass="10583">MKSLFGRFSLDLSFTPPLHYAIASYSYRFTIIDSETTMCLQHIMDGEISGVDESFVSSLHFTTSSVASTIPPPVFQCGFCNKLITIRKNYLCQE</sequence>
<proteinExistence type="predicted"/>
<reference evidence="1 2" key="1">
    <citation type="submission" date="2023-02" db="EMBL/GenBank/DDBJ databases">
        <title>LHISI_Scaffold_Assembly.</title>
        <authorList>
            <person name="Stuart O.P."/>
            <person name="Cleave R."/>
            <person name="Magrath M.J.L."/>
            <person name="Mikheyev A.S."/>
        </authorList>
    </citation>
    <scope>NUCLEOTIDE SEQUENCE [LARGE SCALE GENOMIC DNA]</scope>
    <source>
        <strain evidence="1">Daus_M_001</strain>
        <tissue evidence="1">Leg muscle</tissue>
    </source>
</reference>
<dbReference type="Proteomes" id="UP001159363">
    <property type="component" value="Chromosome X"/>
</dbReference>
<protein>
    <submittedName>
        <fullName evidence="1">Uncharacterized protein</fullName>
    </submittedName>
</protein>
<gene>
    <name evidence="1" type="ORF">PR048_011317</name>
</gene>
<keyword evidence="2" id="KW-1185">Reference proteome</keyword>
<accession>A0ABQ9HL87</accession>
<comment type="caution">
    <text evidence="1">The sequence shown here is derived from an EMBL/GenBank/DDBJ whole genome shotgun (WGS) entry which is preliminary data.</text>
</comment>
<evidence type="ECO:0000313" key="1">
    <source>
        <dbReference type="EMBL" id="KAJ8885121.1"/>
    </source>
</evidence>
<dbReference type="EMBL" id="JARBHB010000004">
    <property type="protein sequence ID" value="KAJ8885121.1"/>
    <property type="molecule type" value="Genomic_DNA"/>
</dbReference>
<evidence type="ECO:0000313" key="2">
    <source>
        <dbReference type="Proteomes" id="UP001159363"/>
    </source>
</evidence>